<dbReference type="GO" id="GO:0055085">
    <property type="term" value="P:transmembrane transport"/>
    <property type="evidence" value="ECO:0000318"/>
    <property type="project" value="GO_Central"/>
</dbReference>
<feature type="transmembrane region" description="Helical" evidence="11">
    <location>
        <begin position="969"/>
        <end position="988"/>
    </location>
</feature>
<dbReference type="CDD" id="cd03250">
    <property type="entry name" value="ABCC_MRP_domain1"/>
    <property type="match status" value="1"/>
</dbReference>
<feature type="transmembrane region" description="Helical" evidence="11">
    <location>
        <begin position="123"/>
        <end position="146"/>
    </location>
</feature>
<keyword evidence="8" id="KW-1278">Translocase</keyword>
<dbReference type="Pfam" id="PF00005">
    <property type="entry name" value="ABC_tran"/>
    <property type="match status" value="2"/>
</dbReference>
<keyword evidence="9 11" id="KW-1133">Transmembrane helix</keyword>
<dbReference type="InterPro" id="IPR027417">
    <property type="entry name" value="P-loop_NTPase"/>
</dbReference>
<feature type="transmembrane region" description="Helical" evidence="11">
    <location>
        <begin position="439"/>
        <end position="460"/>
    </location>
</feature>
<dbReference type="InterPro" id="IPR036640">
    <property type="entry name" value="ABC1_TM_sf"/>
</dbReference>
<dbReference type="InterPro" id="IPR017871">
    <property type="entry name" value="ABC_transporter-like_CS"/>
</dbReference>
<dbReference type="GO" id="GO:0005524">
    <property type="term" value="F:ATP binding"/>
    <property type="evidence" value="ECO:0007669"/>
    <property type="project" value="UniProtKB-KW"/>
</dbReference>
<protein>
    <recommendedName>
        <fullName evidence="16">ABC transporter C family member 3</fullName>
    </recommendedName>
</protein>
<dbReference type="CDD" id="cd18580">
    <property type="entry name" value="ABC_6TM_ABCC_D2"/>
    <property type="match status" value="1"/>
</dbReference>
<dbReference type="CDD" id="cd03244">
    <property type="entry name" value="ABCC_MRP_domain2"/>
    <property type="match status" value="1"/>
</dbReference>
<feature type="transmembrane region" description="Helical" evidence="11">
    <location>
        <begin position="51"/>
        <end position="73"/>
    </location>
</feature>
<feature type="domain" description="ABC transporter" evidence="12">
    <location>
        <begin position="1148"/>
        <end position="1382"/>
    </location>
</feature>
<feature type="transmembrane region" description="Helical" evidence="11">
    <location>
        <begin position="869"/>
        <end position="890"/>
    </location>
</feature>
<feature type="transmembrane region" description="Helical" evidence="11">
    <location>
        <begin position="320"/>
        <end position="336"/>
    </location>
</feature>
<evidence type="ECO:0000256" key="7">
    <source>
        <dbReference type="ARBA" id="ARBA00022840"/>
    </source>
</evidence>
<dbReference type="FunFam" id="3.40.50.300:FF:000973">
    <property type="entry name" value="Multidrug resistance-associated protein 4"/>
    <property type="match status" value="1"/>
</dbReference>
<sequence length="1397" mass="156959">MENPAKILGIVFFVLPMTWVLLAFLKMRKTFSEAQQEEEHEEEHGGRMRRVYDWITIFCCICISISYITFTIFNICQHQSDPLNQISPGAVWVMTTLLAIYFKQKSNGGRGGGSDPNRWPLVLILWWVGYGLLFNSIIILVCLPIRSRLVAFFPPADLLNFIILPLSVILCFSVLLSMSLKGGHDEAKQPLLTKNDSGGGGDFQAYECSGIWSKLTFQWMNQIFDKGRKQKLKLSHLPPISRSETADDSYSLLQESLKRQKTKDFSLTRAIIISIWKSLALNGIFAGVNTLSSYLGPLLITNFVEFLSGKDTKTGNRHGYILAFLFFFAKTVESLSERQWFFGARKIGVRVRAALMASIYNTSLSIKYSTTGNGKIINFLDVDVERIEQFSWYFHRMWLLPFQVSLALLILHINLGGAASIAALMVTVIVMYLYTRSAIAFLFWTSPTFVSVITFSVCFITKTPLTPGAVLSALATFRILQDPIYNLPELVSMIAQTKVSIDRIEEFIKEEIKQSSPSRERNSKKSDITIEIKPGEYGWEIGSNSRKPTIKIDNKIHIRRGEKIAICGSVGSGKSSFICSIMEEIPRMAGARTKMFGSTAYAPQSAWIQNGTIRENVLFGNKMDTGFYDKVMEACALDKDIMSWTDGNMCLVGERGMNVSGGQKQRIQLARAIYSNSDVYLLDDPFSAVDAHTGGHLFKECLMGLLSEKTVVYVTHQLEFLNSSDLILVMKEGKIVQQGKYEDLIKQADGELIRLIAAHEESTRQVTPSKDHGLQVSAKHQVCQIEVKEKPNYGGGRSSENLEGDFGEKTESGRVEWKIYSKFVSIAYKGILIPVILLCHLLFQGLQMGSSYWITWGTEKEGKVSQGKLMTVFILLSLTSSIFIFGRAVLLSTVAIETAQKLFVDMTTCIFRAPISFFDFTPSSRILNRASADQSVVDTDIPFRLGGLIFALVQLLGIILFMCLVVWPIIFLFIIVLAISFYYEAYYISTATELARMVAVRKAPILHHFSESIAGATTIRCFSQETRFFSQNLALIDDYSRITFHNNATMEWLSIRINFLFNIVFFVELIILVTVPKSTIDPSLAGLATTYGLSLNVLQAWVIWNICNVENKMISVERILQFSRLKSEAPAIIEECRPVPEWPMIGTIELDDLHVRYSSDMPMVLKGLSCIFPGKKKIGVVGRTGSGKSTLIQAFFRVVEPSQGRIIIDGMDITQIGLHDLRSRLSIIPQDPSLFQGTVRTNLDPLQEHTDLDIWEALKRCYLGEIVKKDDRLLDAPVAENGENWSVGQRQLVCLARALLKKRRILVLDEATASVDTATDNVIQKTIREETGNCTVISVAHRIATIIDNDLVLVLDEGKVLEYDSPRKLLEDKTTAFSKLVAEFLRQTNNNHQLVFS</sequence>
<evidence type="ECO:0000256" key="10">
    <source>
        <dbReference type="ARBA" id="ARBA00023136"/>
    </source>
</evidence>
<dbReference type="InterPro" id="IPR044746">
    <property type="entry name" value="ABCC_6TM_D1"/>
</dbReference>
<dbReference type="InterPro" id="IPR044726">
    <property type="entry name" value="ABCC_6TM_D2"/>
</dbReference>
<dbReference type="GO" id="GO:0140359">
    <property type="term" value="F:ABC-type transporter activity"/>
    <property type="evidence" value="ECO:0000318"/>
    <property type="project" value="GO_Central"/>
</dbReference>
<feature type="transmembrane region" description="Helical" evidence="11">
    <location>
        <begin position="85"/>
        <end position="102"/>
    </location>
</feature>
<gene>
    <name evidence="14" type="ORF">ZOSMA_623G00030</name>
</gene>
<evidence type="ECO:0000256" key="3">
    <source>
        <dbReference type="ARBA" id="ARBA00022448"/>
    </source>
</evidence>
<dbReference type="EMBL" id="LFYR01001668">
    <property type="protein sequence ID" value="KMZ60018.1"/>
    <property type="molecule type" value="Genomic_DNA"/>
</dbReference>
<feature type="transmembrane region" description="Helical" evidence="11">
    <location>
        <begin position="941"/>
        <end position="962"/>
    </location>
</feature>
<dbReference type="InterPro" id="IPR050173">
    <property type="entry name" value="ABC_transporter_C-like"/>
</dbReference>
<dbReference type="GO" id="GO:0016887">
    <property type="term" value="F:ATP hydrolysis activity"/>
    <property type="evidence" value="ECO:0007669"/>
    <property type="project" value="InterPro"/>
</dbReference>
<keyword evidence="15" id="KW-1185">Reference proteome</keyword>
<keyword evidence="10 11" id="KW-0472">Membrane</keyword>
<dbReference type="STRING" id="29655.A0A0K9NTQ4"/>
<evidence type="ECO:0000259" key="12">
    <source>
        <dbReference type="PROSITE" id="PS50893"/>
    </source>
</evidence>
<dbReference type="Proteomes" id="UP000036987">
    <property type="component" value="Unassembled WGS sequence"/>
</dbReference>
<feature type="transmembrane region" description="Helical" evidence="11">
    <location>
        <begin position="279"/>
        <end position="300"/>
    </location>
</feature>
<keyword evidence="6" id="KW-0547">Nucleotide-binding</keyword>
<evidence type="ECO:0000256" key="2">
    <source>
        <dbReference type="ARBA" id="ARBA00009726"/>
    </source>
</evidence>
<feature type="domain" description="ABC transporter" evidence="12">
    <location>
        <begin position="523"/>
        <end position="757"/>
    </location>
</feature>
<name>A0A0K9NTQ4_ZOSMR</name>
<evidence type="ECO:0000313" key="14">
    <source>
        <dbReference type="EMBL" id="KMZ60018.1"/>
    </source>
</evidence>
<dbReference type="PROSITE" id="PS50929">
    <property type="entry name" value="ABC_TM1F"/>
    <property type="match status" value="2"/>
</dbReference>
<feature type="domain" description="ABC transmembrane type-1" evidence="13">
    <location>
        <begin position="851"/>
        <end position="1111"/>
    </location>
</feature>
<dbReference type="SUPFAM" id="SSF52540">
    <property type="entry name" value="P-loop containing nucleoside triphosphate hydrolases"/>
    <property type="match status" value="2"/>
</dbReference>
<evidence type="ECO:0000256" key="8">
    <source>
        <dbReference type="ARBA" id="ARBA00022967"/>
    </source>
</evidence>
<feature type="transmembrane region" description="Helical" evidence="11">
    <location>
        <begin position="1053"/>
        <end position="1072"/>
    </location>
</feature>
<dbReference type="PROSITE" id="PS50893">
    <property type="entry name" value="ABC_TRANSPORTER_2"/>
    <property type="match status" value="2"/>
</dbReference>
<reference evidence="15" key="1">
    <citation type="journal article" date="2016" name="Nature">
        <title>The genome of the seagrass Zostera marina reveals angiosperm adaptation to the sea.</title>
        <authorList>
            <person name="Olsen J.L."/>
            <person name="Rouze P."/>
            <person name="Verhelst B."/>
            <person name="Lin Y.-C."/>
            <person name="Bayer T."/>
            <person name="Collen J."/>
            <person name="Dattolo E."/>
            <person name="De Paoli E."/>
            <person name="Dittami S."/>
            <person name="Maumus F."/>
            <person name="Michel G."/>
            <person name="Kersting A."/>
            <person name="Lauritano C."/>
            <person name="Lohaus R."/>
            <person name="Toepel M."/>
            <person name="Tonon T."/>
            <person name="Vanneste K."/>
            <person name="Amirebrahimi M."/>
            <person name="Brakel J."/>
            <person name="Bostroem C."/>
            <person name="Chovatia M."/>
            <person name="Grimwood J."/>
            <person name="Jenkins J.W."/>
            <person name="Jueterbock A."/>
            <person name="Mraz A."/>
            <person name="Stam W.T."/>
            <person name="Tice H."/>
            <person name="Bornberg-Bauer E."/>
            <person name="Green P.J."/>
            <person name="Pearson G.A."/>
            <person name="Procaccini G."/>
            <person name="Duarte C.M."/>
            <person name="Schmutz J."/>
            <person name="Reusch T.B.H."/>
            <person name="Van de Peer Y."/>
        </authorList>
    </citation>
    <scope>NUCLEOTIDE SEQUENCE [LARGE SCALE GENOMIC DNA]</scope>
    <source>
        <strain evidence="15">cv. Finnish</strain>
    </source>
</reference>
<comment type="similarity">
    <text evidence="2">Belongs to the ABC transporter superfamily. ABCC family. Conjugate transporter (TC 3.A.1.208) subfamily.</text>
</comment>
<dbReference type="PANTHER" id="PTHR24223:SF222">
    <property type="entry name" value="OS01G0902100 PROTEIN"/>
    <property type="match status" value="1"/>
</dbReference>
<dbReference type="InterPro" id="IPR011527">
    <property type="entry name" value="ABC1_TM_dom"/>
</dbReference>
<dbReference type="InterPro" id="IPR003439">
    <property type="entry name" value="ABC_transporter-like_ATP-bd"/>
</dbReference>
<evidence type="ECO:0000256" key="1">
    <source>
        <dbReference type="ARBA" id="ARBA00004141"/>
    </source>
</evidence>
<evidence type="ECO:0000256" key="6">
    <source>
        <dbReference type="ARBA" id="ARBA00022741"/>
    </source>
</evidence>
<evidence type="ECO:0000313" key="15">
    <source>
        <dbReference type="Proteomes" id="UP000036987"/>
    </source>
</evidence>
<feature type="transmembrane region" description="Helical" evidence="11">
    <location>
        <begin position="1084"/>
        <end position="1104"/>
    </location>
</feature>
<dbReference type="Gene3D" id="3.40.50.300">
    <property type="entry name" value="P-loop containing nucleotide triphosphate hydrolases"/>
    <property type="match status" value="2"/>
</dbReference>
<keyword evidence="5" id="KW-0677">Repeat</keyword>
<keyword evidence="3" id="KW-0813">Transport</keyword>
<dbReference type="PROSITE" id="PS00211">
    <property type="entry name" value="ABC_TRANSPORTER_1"/>
    <property type="match status" value="1"/>
</dbReference>
<dbReference type="Gene3D" id="1.20.1560.10">
    <property type="entry name" value="ABC transporter type 1, transmembrane domain"/>
    <property type="match status" value="3"/>
</dbReference>
<organism evidence="14 15">
    <name type="scientific">Zostera marina</name>
    <name type="common">Eelgrass</name>
    <dbReference type="NCBI Taxonomy" id="29655"/>
    <lineage>
        <taxon>Eukaryota</taxon>
        <taxon>Viridiplantae</taxon>
        <taxon>Streptophyta</taxon>
        <taxon>Embryophyta</taxon>
        <taxon>Tracheophyta</taxon>
        <taxon>Spermatophyta</taxon>
        <taxon>Magnoliopsida</taxon>
        <taxon>Liliopsida</taxon>
        <taxon>Zosteraceae</taxon>
        <taxon>Zostera</taxon>
    </lineage>
</organism>
<dbReference type="PANTHER" id="PTHR24223">
    <property type="entry name" value="ATP-BINDING CASSETTE SUB-FAMILY C"/>
    <property type="match status" value="1"/>
</dbReference>
<evidence type="ECO:0000256" key="11">
    <source>
        <dbReference type="SAM" id="Phobius"/>
    </source>
</evidence>
<evidence type="ECO:0000256" key="9">
    <source>
        <dbReference type="ARBA" id="ARBA00022989"/>
    </source>
</evidence>
<keyword evidence="7" id="KW-0067">ATP-binding</keyword>
<evidence type="ECO:0000256" key="4">
    <source>
        <dbReference type="ARBA" id="ARBA00022692"/>
    </source>
</evidence>
<feature type="transmembrane region" description="Helical" evidence="11">
    <location>
        <begin position="406"/>
        <end position="433"/>
    </location>
</feature>
<keyword evidence="4 11" id="KW-0812">Transmembrane</keyword>
<proteinExistence type="inferred from homology"/>
<accession>A0A0K9NTQ4</accession>
<dbReference type="FunFam" id="1.20.1560.10:FF:000002">
    <property type="entry name" value="ABC transporter C family member 5"/>
    <property type="match status" value="1"/>
</dbReference>
<dbReference type="InterPro" id="IPR003593">
    <property type="entry name" value="AAA+_ATPase"/>
</dbReference>
<evidence type="ECO:0000259" key="13">
    <source>
        <dbReference type="PROSITE" id="PS50929"/>
    </source>
</evidence>
<dbReference type="OrthoDB" id="6500128at2759"/>
<feature type="domain" description="ABC transmembrane type-1" evidence="13">
    <location>
        <begin position="280"/>
        <end position="441"/>
    </location>
</feature>
<comment type="subcellular location">
    <subcellularLocation>
        <location evidence="1">Membrane</location>
        <topology evidence="1">Multi-pass membrane protein</topology>
    </subcellularLocation>
</comment>
<dbReference type="SMART" id="SM00382">
    <property type="entry name" value="AAA"/>
    <property type="match status" value="2"/>
</dbReference>
<feature type="transmembrane region" description="Helical" evidence="11">
    <location>
        <begin position="158"/>
        <end position="180"/>
    </location>
</feature>
<dbReference type="Pfam" id="PF00664">
    <property type="entry name" value="ABC_membrane"/>
    <property type="match status" value="2"/>
</dbReference>
<dbReference type="SUPFAM" id="SSF90123">
    <property type="entry name" value="ABC transporter transmembrane region"/>
    <property type="match status" value="2"/>
</dbReference>
<feature type="transmembrane region" description="Helical" evidence="11">
    <location>
        <begin position="6"/>
        <end position="25"/>
    </location>
</feature>
<dbReference type="CDD" id="cd18579">
    <property type="entry name" value="ABC_6TM_ABCC_D1"/>
    <property type="match status" value="1"/>
</dbReference>
<feature type="transmembrane region" description="Helical" evidence="11">
    <location>
        <begin position="826"/>
        <end position="849"/>
    </location>
</feature>
<evidence type="ECO:0000256" key="5">
    <source>
        <dbReference type="ARBA" id="ARBA00022737"/>
    </source>
</evidence>
<dbReference type="FunFam" id="3.40.50.300:FF:000169">
    <property type="entry name" value="ABC transporter C family member 3"/>
    <property type="match status" value="1"/>
</dbReference>
<comment type="caution">
    <text evidence="14">The sequence shown here is derived from an EMBL/GenBank/DDBJ whole genome shotgun (WGS) entry which is preliminary data.</text>
</comment>
<evidence type="ECO:0008006" key="16">
    <source>
        <dbReference type="Google" id="ProtNLM"/>
    </source>
</evidence>
<dbReference type="GO" id="GO:0016020">
    <property type="term" value="C:membrane"/>
    <property type="evidence" value="ECO:0007669"/>
    <property type="project" value="UniProtKB-SubCell"/>
</dbReference>
<dbReference type="OMA" id="CMVPDGL"/>